<keyword evidence="12" id="KW-1185">Reference proteome</keyword>
<dbReference type="Gene3D" id="3.90.320.10">
    <property type="match status" value="1"/>
</dbReference>
<evidence type="ECO:0000256" key="9">
    <source>
        <dbReference type="ARBA" id="ARBA00023204"/>
    </source>
</evidence>
<dbReference type="EMBL" id="BLKZ01000001">
    <property type="protein sequence ID" value="GFG91412.1"/>
    <property type="molecule type" value="Genomic_DNA"/>
</dbReference>
<protein>
    <recommendedName>
        <fullName evidence="10">PD-(D/E)XK endonuclease-like domain-containing protein</fullName>
    </recommendedName>
</protein>
<dbReference type="GO" id="GO:0006310">
    <property type="term" value="P:DNA recombination"/>
    <property type="evidence" value="ECO:0007669"/>
    <property type="project" value="TreeGrafter"/>
</dbReference>
<proteinExistence type="predicted"/>
<keyword evidence="9" id="KW-0234">DNA repair</keyword>
<keyword evidence="1" id="KW-0540">Nuclease</keyword>
<organism evidence="11 12">
    <name type="scientific">Mycobacterium bourgelatii</name>
    <dbReference type="NCBI Taxonomy" id="1273442"/>
    <lineage>
        <taxon>Bacteria</taxon>
        <taxon>Bacillati</taxon>
        <taxon>Actinomycetota</taxon>
        <taxon>Actinomycetes</taxon>
        <taxon>Mycobacteriales</taxon>
        <taxon>Mycobacteriaceae</taxon>
        <taxon>Mycobacterium</taxon>
    </lineage>
</organism>
<evidence type="ECO:0000313" key="12">
    <source>
        <dbReference type="Proteomes" id="UP000465360"/>
    </source>
</evidence>
<dbReference type="GO" id="GO:0004386">
    <property type="term" value="F:helicase activity"/>
    <property type="evidence" value="ECO:0007669"/>
    <property type="project" value="UniProtKB-KW"/>
</dbReference>
<name>A0A7I9YSA6_MYCBU</name>
<dbReference type="SUPFAM" id="SSF52980">
    <property type="entry name" value="Restriction endonuclease-like"/>
    <property type="match status" value="1"/>
</dbReference>
<dbReference type="InterPro" id="IPR011335">
    <property type="entry name" value="Restrct_endonuc-II-like"/>
</dbReference>
<dbReference type="Proteomes" id="UP000465360">
    <property type="component" value="Unassembled WGS sequence"/>
</dbReference>
<evidence type="ECO:0000256" key="2">
    <source>
        <dbReference type="ARBA" id="ARBA00022741"/>
    </source>
</evidence>
<evidence type="ECO:0000256" key="7">
    <source>
        <dbReference type="ARBA" id="ARBA00022840"/>
    </source>
</evidence>
<dbReference type="GO" id="GO:0006281">
    <property type="term" value="P:DNA repair"/>
    <property type="evidence" value="ECO:0007669"/>
    <property type="project" value="UniProtKB-KW"/>
</dbReference>
<evidence type="ECO:0000259" key="10">
    <source>
        <dbReference type="Pfam" id="PF12705"/>
    </source>
</evidence>
<dbReference type="PANTHER" id="PTHR30591:SF1">
    <property type="entry name" value="RECBCD ENZYME SUBUNIT RECC"/>
    <property type="match status" value="1"/>
</dbReference>
<keyword evidence="5" id="KW-0347">Helicase</keyword>
<keyword evidence="2" id="KW-0547">Nucleotide-binding</keyword>
<evidence type="ECO:0000256" key="3">
    <source>
        <dbReference type="ARBA" id="ARBA00022763"/>
    </source>
</evidence>
<evidence type="ECO:0000256" key="5">
    <source>
        <dbReference type="ARBA" id="ARBA00022806"/>
    </source>
</evidence>
<dbReference type="InterPro" id="IPR038726">
    <property type="entry name" value="PDDEXK_AddAB-type"/>
</dbReference>
<dbReference type="RefSeq" id="WP_205351356.1">
    <property type="nucleotide sequence ID" value="NZ_BLKZ01000001.1"/>
</dbReference>
<dbReference type="Pfam" id="PF12705">
    <property type="entry name" value="PDDEXK_1"/>
    <property type="match status" value="1"/>
</dbReference>
<accession>A0A7I9YSA6</accession>
<evidence type="ECO:0000256" key="1">
    <source>
        <dbReference type="ARBA" id="ARBA00022722"/>
    </source>
</evidence>
<keyword evidence="7" id="KW-0067">ATP-binding</keyword>
<dbReference type="AlphaFoldDB" id="A0A7I9YSA6"/>
<sequence length="1038" mass="114032">MAGLSAVANKQVNDNQEVAIEITTTAYGRPAIDLLASQLIALKDGDPLKPVTVIVRSNSVSVSTRRALAARPEGIANVNFVTLRRLAEQIGSATLAQSGRRPLSAPLVTSAIRAVLTDAPGIFAPVAEHPATEQALAVTYRELRTAPDTCLDAVAGISTTTSDVVRIFHLVRERLSSEWYDEEDLLTAAAHIARSGGAALVSTVLHLLPTLTAGEVALVRALANHAQLFVNVGFTGDAEVDNATVAEYGRADIIVPADTDVEPSLAGGIVSTSDPDDEVRAAMRTIEGWMRDGIRLGRTAILYPTADPYARLLHEKLAAAGIPFNGTPVHNIGSMLYGRAIRRLLSLPDNCFRRQDVLGLVADAVNFDGSKTVPSRSWERISRAARIVSGDDWQQRLPQWADAQRREATRFAEDGHNARADHCRREADRAETLATFVGRLRKDLDRGSGGQSWTESVAWLKAVAAKYIGDERRRSTWPEDEWQAARRVEDLLDRLRGLDALPGPPPSISVFRQTLASELEVVLGRTGRSGEGVLVGHVSMAAGMVFERVLVLGMSEGRFPPRRLEDALLPDAARAAAEGHLQLRAHRQLEDRRNLLAAVAGADQAVLSHPRGDLRRSTEQPASRWLLADAARLAGVERLKSSDLRRRKTEPWLAYIPSFAAGLANSIDYPTDQDLRMAAVARQALSHPLLLEDGRVCAALDVVRARRSNEFTRFDGNLAGVGAELLVPTSQISATALESWVKCPRAYLFGRVLGVERVEEPERRFEIDPATRGSVVHAILEEFVRTAIDEKHSFDGWTPHDHRRLQRIAANRFDEAEREGKIGHAMLWRAERTSIAKELDQLLTKDSQRLADGFQPIAAEFAFDNVAISLPSGHVVRMRGSIDRIDRGVDGELVVMDYKTGGASTYKKLCEDDPHDGGRRLQLYVYARAAMNEYSHASKLSSYYYFTKDAKCYGYAITDQVAHLVLDALDQITTGIREGVFPAHPSDQAAWRWVDCWFCTPDGLSDQFVRLAWERKHDDPALAGYLSLTEPGEADDLD</sequence>
<dbReference type="GO" id="GO:0005524">
    <property type="term" value="F:ATP binding"/>
    <property type="evidence" value="ECO:0007669"/>
    <property type="project" value="UniProtKB-KW"/>
</dbReference>
<keyword evidence="6" id="KW-0269">Exonuclease</keyword>
<dbReference type="GO" id="GO:0004527">
    <property type="term" value="F:exonuclease activity"/>
    <property type="evidence" value="ECO:0007669"/>
    <property type="project" value="UniProtKB-KW"/>
</dbReference>
<evidence type="ECO:0000256" key="4">
    <source>
        <dbReference type="ARBA" id="ARBA00022801"/>
    </source>
</evidence>
<gene>
    <name evidence="11" type="ORF">MBOU_34540</name>
</gene>
<evidence type="ECO:0000256" key="6">
    <source>
        <dbReference type="ARBA" id="ARBA00022839"/>
    </source>
</evidence>
<dbReference type="InterPro" id="IPR027417">
    <property type="entry name" value="P-loop_NTPase"/>
</dbReference>
<dbReference type="GO" id="GO:0003677">
    <property type="term" value="F:DNA binding"/>
    <property type="evidence" value="ECO:0007669"/>
    <property type="project" value="UniProtKB-KW"/>
</dbReference>
<evidence type="ECO:0000256" key="8">
    <source>
        <dbReference type="ARBA" id="ARBA00023125"/>
    </source>
</evidence>
<evidence type="ECO:0000313" key="11">
    <source>
        <dbReference type="EMBL" id="GFG91412.1"/>
    </source>
</evidence>
<reference evidence="11 12" key="1">
    <citation type="journal article" date="2019" name="Emerg. Microbes Infect.">
        <title>Comprehensive subspecies identification of 175 nontuberculous mycobacteria species based on 7547 genomic profiles.</title>
        <authorList>
            <person name="Matsumoto Y."/>
            <person name="Kinjo T."/>
            <person name="Motooka D."/>
            <person name="Nabeya D."/>
            <person name="Jung N."/>
            <person name="Uechi K."/>
            <person name="Horii T."/>
            <person name="Iida T."/>
            <person name="Fujita J."/>
            <person name="Nakamura S."/>
        </authorList>
    </citation>
    <scope>NUCLEOTIDE SEQUENCE [LARGE SCALE GENOMIC DNA]</scope>
    <source>
        <strain evidence="11 12">JCM 30725</strain>
    </source>
</reference>
<dbReference type="PANTHER" id="PTHR30591">
    <property type="entry name" value="RECBCD ENZYME SUBUNIT RECC"/>
    <property type="match status" value="1"/>
</dbReference>
<dbReference type="Gene3D" id="3.40.50.300">
    <property type="entry name" value="P-loop containing nucleotide triphosphate hydrolases"/>
    <property type="match status" value="1"/>
</dbReference>
<keyword evidence="8" id="KW-0238">DNA-binding</keyword>
<dbReference type="Gene3D" id="1.10.486.10">
    <property type="entry name" value="PCRA, domain 4"/>
    <property type="match status" value="1"/>
</dbReference>
<dbReference type="InterPro" id="IPR011604">
    <property type="entry name" value="PDDEXK-like_dom_sf"/>
</dbReference>
<dbReference type="SUPFAM" id="SSF52540">
    <property type="entry name" value="P-loop containing nucleoside triphosphate hydrolases"/>
    <property type="match status" value="1"/>
</dbReference>
<comment type="caution">
    <text evidence="11">The sequence shown here is derived from an EMBL/GenBank/DDBJ whole genome shotgun (WGS) entry which is preliminary data.</text>
</comment>
<feature type="domain" description="PD-(D/E)XK endonuclease-like" evidence="10">
    <location>
        <begin position="731"/>
        <end position="999"/>
    </location>
</feature>
<keyword evidence="3" id="KW-0227">DNA damage</keyword>
<keyword evidence="4" id="KW-0378">Hydrolase</keyword>